<feature type="transmembrane region" description="Helical" evidence="1">
    <location>
        <begin position="211"/>
        <end position="228"/>
    </location>
</feature>
<evidence type="ECO:0000256" key="1">
    <source>
        <dbReference type="SAM" id="Phobius"/>
    </source>
</evidence>
<feature type="transmembrane region" description="Helical" evidence="1">
    <location>
        <begin position="173"/>
        <end position="191"/>
    </location>
</feature>
<dbReference type="EMBL" id="KE560907">
    <property type="protein sequence ID" value="EPZ34820.1"/>
    <property type="molecule type" value="Genomic_DNA"/>
</dbReference>
<proteinExistence type="predicted"/>
<dbReference type="OrthoDB" id="10020193at2759"/>
<organism evidence="2 3">
    <name type="scientific">Rozella allomycis (strain CSF55)</name>
    <dbReference type="NCBI Taxonomy" id="988480"/>
    <lineage>
        <taxon>Eukaryota</taxon>
        <taxon>Fungi</taxon>
        <taxon>Fungi incertae sedis</taxon>
        <taxon>Cryptomycota</taxon>
        <taxon>Cryptomycota incertae sedis</taxon>
        <taxon>Rozella</taxon>
    </lineage>
</organism>
<accession>A0A075AWV8</accession>
<keyword evidence="3" id="KW-1185">Reference proteome</keyword>
<dbReference type="PANTHER" id="PTHR28646:SF1">
    <property type="entry name" value="TRANSMEMBRANE PROTEIN 201"/>
    <property type="match status" value="1"/>
</dbReference>
<dbReference type="PANTHER" id="PTHR28646">
    <property type="entry name" value="TRANSMEMBRANE PROTEIN 201"/>
    <property type="match status" value="1"/>
</dbReference>
<feature type="transmembrane region" description="Helical" evidence="1">
    <location>
        <begin position="97"/>
        <end position="124"/>
    </location>
</feature>
<keyword evidence="1" id="KW-0472">Membrane</keyword>
<dbReference type="GO" id="GO:0030473">
    <property type="term" value="P:nuclear migration along microtubule"/>
    <property type="evidence" value="ECO:0007669"/>
    <property type="project" value="TreeGrafter"/>
</dbReference>
<feature type="transmembrane region" description="Helical" evidence="1">
    <location>
        <begin position="240"/>
        <end position="259"/>
    </location>
</feature>
<sequence>MKRKETVDDAMFDENLNKISGSLINRRNASHWHNQVIITGLLADFDPPVNKDFDAAVKEYKQSLERRYPLCSICRKSVQKRIEESAKMLRSDKIPKLSIGHIFVIIFRITQQLILTLLLTSILYRNDILSLDYNCYENRNYNENILLTFLLGPVITTRFLIKVLGGEIVDCFLLKSLNILILSPIILSIIAPYAPLTRQRRIEKNNRRQKVLAMTSISMHGFLFYFILEKMKTASFNYIYLLWGLFVTSFVLSIFFQIASRSSSRDKIVDKIFNSKTSLEYEESFNDIDNTLENLDNLLSFSNNPKNRSYNNNSQKSKNIFINQDSPTSVTFKGTVFDQVSIHIQNYVGQ</sequence>
<protein>
    <submittedName>
        <fullName evidence="2">Uncharacterized protein</fullName>
    </submittedName>
</protein>
<dbReference type="InterPro" id="IPR040041">
    <property type="entry name" value="TMEM201"/>
</dbReference>
<keyword evidence="1" id="KW-1133">Transmembrane helix</keyword>
<dbReference type="AlphaFoldDB" id="A0A075AWV8"/>
<evidence type="ECO:0000313" key="2">
    <source>
        <dbReference type="EMBL" id="EPZ34820.1"/>
    </source>
</evidence>
<gene>
    <name evidence="2" type="ORF">O9G_002418</name>
</gene>
<keyword evidence="1" id="KW-0812">Transmembrane</keyword>
<dbReference type="HOGENOM" id="CLU_792622_0_0_1"/>
<dbReference type="Proteomes" id="UP000030755">
    <property type="component" value="Unassembled WGS sequence"/>
</dbReference>
<name>A0A075AWV8_ROZAC</name>
<reference evidence="2 3" key="1">
    <citation type="journal article" date="2013" name="Curr. Biol.">
        <title>Shared signatures of parasitism and phylogenomics unite Cryptomycota and microsporidia.</title>
        <authorList>
            <person name="James T.Y."/>
            <person name="Pelin A."/>
            <person name="Bonen L."/>
            <person name="Ahrendt S."/>
            <person name="Sain D."/>
            <person name="Corradi N."/>
            <person name="Stajich J.E."/>
        </authorList>
    </citation>
    <scope>NUCLEOTIDE SEQUENCE [LARGE SCALE GENOMIC DNA]</scope>
    <source>
        <strain evidence="2 3">CSF55</strain>
    </source>
</reference>
<dbReference type="GO" id="GO:0031965">
    <property type="term" value="C:nuclear membrane"/>
    <property type="evidence" value="ECO:0007669"/>
    <property type="project" value="TreeGrafter"/>
</dbReference>
<feature type="transmembrane region" description="Helical" evidence="1">
    <location>
        <begin position="144"/>
        <end position="161"/>
    </location>
</feature>
<evidence type="ECO:0000313" key="3">
    <source>
        <dbReference type="Proteomes" id="UP000030755"/>
    </source>
</evidence>
<dbReference type="GO" id="GO:0051015">
    <property type="term" value="F:actin filament binding"/>
    <property type="evidence" value="ECO:0007669"/>
    <property type="project" value="TreeGrafter"/>
</dbReference>